<comment type="caution">
    <text evidence="3">The sequence shown here is derived from an EMBL/GenBank/DDBJ whole genome shotgun (WGS) entry which is preliminary data.</text>
</comment>
<name>A0AAN6WBI4_9PEZI</name>
<dbReference type="EMBL" id="MU866176">
    <property type="protein sequence ID" value="KAK4177062.1"/>
    <property type="molecule type" value="Genomic_DNA"/>
</dbReference>
<reference evidence="3" key="2">
    <citation type="submission" date="2023-05" db="EMBL/GenBank/DDBJ databases">
        <authorList>
            <consortium name="Lawrence Berkeley National Laboratory"/>
            <person name="Steindorff A."/>
            <person name="Hensen N."/>
            <person name="Bonometti L."/>
            <person name="Westerberg I."/>
            <person name="Brannstrom I.O."/>
            <person name="Guillou S."/>
            <person name="Cros-Aarteil S."/>
            <person name="Calhoun S."/>
            <person name="Haridas S."/>
            <person name="Kuo A."/>
            <person name="Mondo S."/>
            <person name="Pangilinan J."/>
            <person name="Riley R."/>
            <person name="Labutti K."/>
            <person name="Andreopoulos B."/>
            <person name="Lipzen A."/>
            <person name="Chen C."/>
            <person name="Yanf M."/>
            <person name="Daum C."/>
            <person name="Ng V."/>
            <person name="Clum A."/>
            <person name="Ohm R."/>
            <person name="Martin F."/>
            <person name="Silar P."/>
            <person name="Natvig D."/>
            <person name="Lalanne C."/>
            <person name="Gautier V."/>
            <person name="Ament-Velasquez S.L."/>
            <person name="Kruys A."/>
            <person name="Hutchinson M.I."/>
            <person name="Powell A.J."/>
            <person name="Barry K."/>
            <person name="Miller A.N."/>
            <person name="Grigoriev I.V."/>
            <person name="Debuchy R."/>
            <person name="Gladieux P."/>
            <person name="Thoren M.H."/>
            <person name="Johannesson H."/>
        </authorList>
    </citation>
    <scope>NUCLEOTIDE SEQUENCE</scope>
    <source>
        <strain evidence="3">CBS 892.96</strain>
    </source>
</reference>
<organism evidence="3 4">
    <name type="scientific">Triangularia setosa</name>
    <dbReference type="NCBI Taxonomy" id="2587417"/>
    <lineage>
        <taxon>Eukaryota</taxon>
        <taxon>Fungi</taxon>
        <taxon>Dikarya</taxon>
        <taxon>Ascomycota</taxon>
        <taxon>Pezizomycotina</taxon>
        <taxon>Sordariomycetes</taxon>
        <taxon>Sordariomycetidae</taxon>
        <taxon>Sordariales</taxon>
        <taxon>Podosporaceae</taxon>
        <taxon>Triangularia</taxon>
    </lineage>
</organism>
<keyword evidence="4" id="KW-1185">Reference proteome</keyword>
<evidence type="ECO:0008006" key="5">
    <source>
        <dbReference type="Google" id="ProtNLM"/>
    </source>
</evidence>
<evidence type="ECO:0000256" key="1">
    <source>
        <dbReference type="SAM" id="MobiDB-lite"/>
    </source>
</evidence>
<protein>
    <recommendedName>
        <fullName evidence="5">Dirigent protein</fullName>
    </recommendedName>
</protein>
<feature type="signal peptide" evidence="2">
    <location>
        <begin position="1"/>
        <end position="23"/>
    </location>
</feature>
<dbReference type="AlphaFoldDB" id="A0AAN6WBI4"/>
<gene>
    <name evidence="3" type="ORF">QBC36DRAFT_237499</name>
</gene>
<keyword evidence="2" id="KW-0732">Signal</keyword>
<evidence type="ECO:0000256" key="2">
    <source>
        <dbReference type="SAM" id="SignalP"/>
    </source>
</evidence>
<sequence>MLPAIPSLLLLAELLLLSTLTTAQTTTATPTTITRIVSLFYLNDRADDHFPLPYTSSPDAISGRVIATDPVLNLTTYAVTKTQSFPRRGPGPFGNANRPPWAGSPLPTPFLTPSSRPPWWHPNFGERNGTGQPTTITQGPATFMFTGSRGWQQSGQSIVNRCSLNGTVEAVCNLTHVGDAWYTRDKDWDREYSTYSYTWKEGDRFGFAGVAITAGVEMLEPGDGGVSSRASGGGSSSISGGGKRVKGPDRGVAKVMVGLVVVVGFFRGL</sequence>
<feature type="chain" id="PRO_5042913467" description="Dirigent protein" evidence="2">
    <location>
        <begin position="24"/>
        <end position="269"/>
    </location>
</feature>
<dbReference type="Proteomes" id="UP001302321">
    <property type="component" value="Unassembled WGS sequence"/>
</dbReference>
<evidence type="ECO:0000313" key="4">
    <source>
        <dbReference type="Proteomes" id="UP001302321"/>
    </source>
</evidence>
<evidence type="ECO:0000313" key="3">
    <source>
        <dbReference type="EMBL" id="KAK4177062.1"/>
    </source>
</evidence>
<reference evidence="3" key="1">
    <citation type="journal article" date="2023" name="Mol. Phylogenet. Evol.">
        <title>Genome-scale phylogeny and comparative genomics of the fungal order Sordariales.</title>
        <authorList>
            <person name="Hensen N."/>
            <person name="Bonometti L."/>
            <person name="Westerberg I."/>
            <person name="Brannstrom I.O."/>
            <person name="Guillou S."/>
            <person name="Cros-Aarteil S."/>
            <person name="Calhoun S."/>
            <person name="Haridas S."/>
            <person name="Kuo A."/>
            <person name="Mondo S."/>
            <person name="Pangilinan J."/>
            <person name="Riley R."/>
            <person name="LaButti K."/>
            <person name="Andreopoulos B."/>
            <person name="Lipzen A."/>
            <person name="Chen C."/>
            <person name="Yan M."/>
            <person name="Daum C."/>
            <person name="Ng V."/>
            <person name="Clum A."/>
            <person name="Steindorff A."/>
            <person name="Ohm R.A."/>
            <person name="Martin F."/>
            <person name="Silar P."/>
            <person name="Natvig D.O."/>
            <person name="Lalanne C."/>
            <person name="Gautier V."/>
            <person name="Ament-Velasquez S.L."/>
            <person name="Kruys A."/>
            <person name="Hutchinson M.I."/>
            <person name="Powell A.J."/>
            <person name="Barry K."/>
            <person name="Miller A.N."/>
            <person name="Grigoriev I.V."/>
            <person name="Debuchy R."/>
            <person name="Gladieux P."/>
            <person name="Hiltunen Thoren M."/>
            <person name="Johannesson H."/>
        </authorList>
    </citation>
    <scope>NUCLEOTIDE SEQUENCE</scope>
    <source>
        <strain evidence="3">CBS 892.96</strain>
    </source>
</reference>
<feature type="compositionally biased region" description="Gly residues" evidence="1">
    <location>
        <begin position="231"/>
        <end position="242"/>
    </location>
</feature>
<accession>A0AAN6WBI4</accession>
<feature type="region of interest" description="Disordered" evidence="1">
    <location>
        <begin position="223"/>
        <end position="247"/>
    </location>
</feature>
<proteinExistence type="predicted"/>